<evidence type="ECO:0000313" key="2">
    <source>
        <dbReference type="EMBL" id="GAA5134145.1"/>
    </source>
</evidence>
<gene>
    <name evidence="2" type="ORF">GCM10023320_61460</name>
</gene>
<organism evidence="2 3">
    <name type="scientific">Pseudonocardia adelaidensis</name>
    <dbReference type="NCBI Taxonomy" id="648754"/>
    <lineage>
        <taxon>Bacteria</taxon>
        <taxon>Bacillati</taxon>
        <taxon>Actinomycetota</taxon>
        <taxon>Actinomycetes</taxon>
        <taxon>Pseudonocardiales</taxon>
        <taxon>Pseudonocardiaceae</taxon>
        <taxon>Pseudonocardia</taxon>
    </lineage>
</organism>
<dbReference type="Proteomes" id="UP001500804">
    <property type="component" value="Unassembled WGS sequence"/>
</dbReference>
<dbReference type="PROSITE" id="PS51746">
    <property type="entry name" value="PPM_2"/>
    <property type="match status" value="1"/>
</dbReference>
<evidence type="ECO:0000313" key="3">
    <source>
        <dbReference type="Proteomes" id="UP001500804"/>
    </source>
</evidence>
<dbReference type="SMART" id="SM00332">
    <property type="entry name" value="PP2Cc"/>
    <property type="match status" value="1"/>
</dbReference>
<dbReference type="EMBL" id="BAABJO010000029">
    <property type="protein sequence ID" value="GAA5134145.1"/>
    <property type="molecule type" value="Genomic_DNA"/>
</dbReference>
<evidence type="ECO:0000259" key="1">
    <source>
        <dbReference type="PROSITE" id="PS51746"/>
    </source>
</evidence>
<reference evidence="3" key="1">
    <citation type="journal article" date="2019" name="Int. J. Syst. Evol. Microbiol.">
        <title>The Global Catalogue of Microorganisms (GCM) 10K type strain sequencing project: providing services to taxonomists for standard genome sequencing and annotation.</title>
        <authorList>
            <consortium name="The Broad Institute Genomics Platform"/>
            <consortium name="The Broad Institute Genome Sequencing Center for Infectious Disease"/>
            <person name="Wu L."/>
            <person name="Ma J."/>
        </authorList>
    </citation>
    <scope>NUCLEOTIDE SEQUENCE [LARGE SCALE GENOMIC DNA]</scope>
    <source>
        <strain evidence="3">JCM 18302</strain>
    </source>
</reference>
<keyword evidence="3" id="KW-1185">Reference proteome</keyword>
<dbReference type="InterPro" id="IPR036457">
    <property type="entry name" value="PPM-type-like_dom_sf"/>
</dbReference>
<protein>
    <recommendedName>
        <fullName evidence="1">PPM-type phosphatase domain-containing protein</fullName>
    </recommendedName>
</protein>
<sequence>MPERTSPPVAVCPRCGDAVDDHRFCENCGHDLWLRRGGAARVPTGPCPGCGANGRASDHGNGSGGVDGAGEVYCGNCGLRRSDGTEHVEADLGRIAGVSDRGLSHARNEDAMAVGVLETTTAAPGAQALVAAVVCDGVSTVDFPELASRAGADAALERLLHPSGPDMAEAVAQAAAAVEAVAEGNLRNPPSCTLVAAVVQPGAGDGPGPGTVITVGWVGDSRAYWLAAPDAAEPARVLTVDHSWAAEMVAAGALDMEAALADRRAHAITRWLGAGGEPEPDIVTMRPAGPGLLLLCSDGLWNYLPGAVELAEAALPALARGGPAAVARALTAIALEAGGRDNITVVAVPVEPPNERRHG</sequence>
<comment type="caution">
    <text evidence="2">The sequence shown here is derived from an EMBL/GenBank/DDBJ whole genome shotgun (WGS) entry which is preliminary data.</text>
</comment>
<dbReference type="SMART" id="SM00331">
    <property type="entry name" value="PP2C_SIG"/>
    <property type="match status" value="1"/>
</dbReference>
<feature type="domain" description="PPM-type phosphatase" evidence="1">
    <location>
        <begin position="94"/>
        <end position="350"/>
    </location>
</feature>
<dbReference type="SUPFAM" id="SSF81606">
    <property type="entry name" value="PP2C-like"/>
    <property type="match status" value="1"/>
</dbReference>
<dbReference type="CDD" id="cd00143">
    <property type="entry name" value="PP2Cc"/>
    <property type="match status" value="1"/>
</dbReference>
<name>A0ABP9NTX5_9PSEU</name>
<accession>A0ABP9NTX5</accession>
<dbReference type="Gene3D" id="3.60.40.10">
    <property type="entry name" value="PPM-type phosphatase domain"/>
    <property type="match status" value="1"/>
</dbReference>
<dbReference type="InterPro" id="IPR001932">
    <property type="entry name" value="PPM-type_phosphatase-like_dom"/>
</dbReference>
<proteinExistence type="predicted"/>